<dbReference type="SMART" id="SM00530">
    <property type="entry name" value="HTH_XRE"/>
    <property type="match status" value="1"/>
</dbReference>
<organism evidence="4 5">
    <name type="scientific">Prauserella halophila</name>
    <dbReference type="NCBI Taxonomy" id="185641"/>
    <lineage>
        <taxon>Bacteria</taxon>
        <taxon>Bacillati</taxon>
        <taxon>Actinomycetota</taxon>
        <taxon>Actinomycetes</taxon>
        <taxon>Pseudonocardiales</taxon>
        <taxon>Pseudonocardiaceae</taxon>
        <taxon>Prauserella</taxon>
    </lineage>
</organism>
<name>A0ABN1W3X1_9PSEU</name>
<proteinExistence type="predicted"/>
<dbReference type="Gene3D" id="1.10.260.40">
    <property type="entry name" value="lambda repressor-like DNA-binding domains"/>
    <property type="match status" value="1"/>
</dbReference>
<evidence type="ECO:0000259" key="3">
    <source>
        <dbReference type="PROSITE" id="PS50943"/>
    </source>
</evidence>
<keyword evidence="1" id="KW-0238">DNA-binding</keyword>
<evidence type="ECO:0000313" key="4">
    <source>
        <dbReference type="EMBL" id="GAA1230231.1"/>
    </source>
</evidence>
<dbReference type="CDD" id="cd00093">
    <property type="entry name" value="HTH_XRE"/>
    <property type="match status" value="1"/>
</dbReference>
<dbReference type="InterPro" id="IPR001387">
    <property type="entry name" value="Cro/C1-type_HTH"/>
</dbReference>
<dbReference type="InterPro" id="IPR010982">
    <property type="entry name" value="Lambda_DNA-bd_dom_sf"/>
</dbReference>
<feature type="domain" description="HTH cro/C1-type" evidence="3">
    <location>
        <begin position="61"/>
        <end position="115"/>
    </location>
</feature>
<sequence>MTETGPVQHNRRADTASQATPASDVPASGTTASGAAASEGTGVAGTAAETTGPLAHIASALRRERQRAGMSLTELARRAGVAKSTLSQLESAAGNPSVETLWALSVALDVPFALLVQPARPQVQLVRAGEGPRFAADRADYLATVLSTCPPNARRDLYLITAEPGSARESDPHMPGVVEHVVLSAGRVMVGPSDDPTELAPGDYIAYPGDLPHVFEALEHGTTAVLVSEHT</sequence>
<feature type="compositionally biased region" description="Low complexity" evidence="2">
    <location>
        <begin position="27"/>
        <end position="50"/>
    </location>
</feature>
<dbReference type="EMBL" id="BAAALN010000004">
    <property type="protein sequence ID" value="GAA1230231.1"/>
    <property type="molecule type" value="Genomic_DNA"/>
</dbReference>
<dbReference type="SUPFAM" id="SSF51182">
    <property type="entry name" value="RmlC-like cupins"/>
    <property type="match status" value="1"/>
</dbReference>
<protein>
    <submittedName>
        <fullName evidence="4">XRE family transcriptional regulator</fullName>
    </submittedName>
</protein>
<dbReference type="PROSITE" id="PS50943">
    <property type="entry name" value="HTH_CROC1"/>
    <property type="match status" value="1"/>
</dbReference>
<accession>A0ABN1W3X1</accession>
<dbReference type="Proteomes" id="UP001500653">
    <property type="component" value="Unassembled WGS sequence"/>
</dbReference>
<dbReference type="PANTHER" id="PTHR46797">
    <property type="entry name" value="HTH-TYPE TRANSCRIPTIONAL REGULATOR"/>
    <property type="match status" value="1"/>
</dbReference>
<comment type="caution">
    <text evidence="4">The sequence shown here is derived from an EMBL/GenBank/DDBJ whole genome shotgun (WGS) entry which is preliminary data.</text>
</comment>
<dbReference type="Gene3D" id="2.60.120.10">
    <property type="entry name" value="Jelly Rolls"/>
    <property type="match status" value="1"/>
</dbReference>
<dbReference type="InterPro" id="IPR014710">
    <property type="entry name" value="RmlC-like_jellyroll"/>
</dbReference>
<evidence type="ECO:0000256" key="1">
    <source>
        <dbReference type="ARBA" id="ARBA00023125"/>
    </source>
</evidence>
<dbReference type="Pfam" id="PF01381">
    <property type="entry name" value="HTH_3"/>
    <property type="match status" value="1"/>
</dbReference>
<evidence type="ECO:0000256" key="2">
    <source>
        <dbReference type="SAM" id="MobiDB-lite"/>
    </source>
</evidence>
<gene>
    <name evidence="4" type="ORF">GCM10009676_11220</name>
</gene>
<dbReference type="InterPro" id="IPR050807">
    <property type="entry name" value="TransReg_Diox_bact_type"/>
</dbReference>
<dbReference type="PANTHER" id="PTHR46797:SF1">
    <property type="entry name" value="METHYLPHOSPHONATE SYNTHASE"/>
    <property type="match status" value="1"/>
</dbReference>
<keyword evidence="5" id="KW-1185">Reference proteome</keyword>
<dbReference type="CDD" id="cd02209">
    <property type="entry name" value="cupin_XRE_C"/>
    <property type="match status" value="1"/>
</dbReference>
<dbReference type="SUPFAM" id="SSF47413">
    <property type="entry name" value="lambda repressor-like DNA-binding domains"/>
    <property type="match status" value="1"/>
</dbReference>
<evidence type="ECO:0000313" key="5">
    <source>
        <dbReference type="Proteomes" id="UP001500653"/>
    </source>
</evidence>
<feature type="region of interest" description="Disordered" evidence="2">
    <location>
        <begin position="1"/>
        <end position="50"/>
    </location>
</feature>
<dbReference type="InterPro" id="IPR011051">
    <property type="entry name" value="RmlC_Cupin_sf"/>
</dbReference>
<reference evidence="4 5" key="1">
    <citation type="journal article" date="2019" name="Int. J. Syst. Evol. Microbiol.">
        <title>The Global Catalogue of Microorganisms (GCM) 10K type strain sequencing project: providing services to taxonomists for standard genome sequencing and annotation.</title>
        <authorList>
            <consortium name="The Broad Institute Genomics Platform"/>
            <consortium name="The Broad Institute Genome Sequencing Center for Infectious Disease"/>
            <person name="Wu L."/>
            <person name="Ma J."/>
        </authorList>
    </citation>
    <scope>NUCLEOTIDE SEQUENCE [LARGE SCALE GENOMIC DNA]</scope>
    <source>
        <strain evidence="4 5">JCM 13023</strain>
    </source>
</reference>